<dbReference type="AlphaFoldDB" id="A0A8S3A683"/>
<accession>A0A8S3A683</accession>
<proteinExistence type="predicted"/>
<dbReference type="Proteomes" id="UP000681722">
    <property type="component" value="Unassembled WGS sequence"/>
</dbReference>
<gene>
    <name evidence="1" type="ORF">SRO942_LOCUS51207</name>
</gene>
<protein>
    <submittedName>
        <fullName evidence="1">Uncharacterized protein</fullName>
    </submittedName>
</protein>
<reference evidence="1" key="1">
    <citation type="submission" date="2021-02" db="EMBL/GenBank/DDBJ databases">
        <authorList>
            <person name="Nowell W R."/>
        </authorList>
    </citation>
    <scope>NUCLEOTIDE SEQUENCE</scope>
</reference>
<evidence type="ECO:0000313" key="1">
    <source>
        <dbReference type="EMBL" id="CAF4688695.1"/>
    </source>
</evidence>
<sequence>MRYQPCINKVHVAEGRFCMRFRGYRGPVYDRKHCKAKPTRLGGT</sequence>
<feature type="non-terminal residue" evidence="1">
    <location>
        <position position="44"/>
    </location>
</feature>
<comment type="caution">
    <text evidence="1">The sequence shown here is derived from an EMBL/GenBank/DDBJ whole genome shotgun (WGS) entry which is preliminary data.</text>
</comment>
<dbReference type="EMBL" id="CAJOBC010157109">
    <property type="protein sequence ID" value="CAF4688695.1"/>
    <property type="molecule type" value="Genomic_DNA"/>
</dbReference>
<organism evidence="1 2">
    <name type="scientific">Didymodactylos carnosus</name>
    <dbReference type="NCBI Taxonomy" id="1234261"/>
    <lineage>
        <taxon>Eukaryota</taxon>
        <taxon>Metazoa</taxon>
        <taxon>Spiralia</taxon>
        <taxon>Gnathifera</taxon>
        <taxon>Rotifera</taxon>
        <taxon>Eurotatoria</taxon>
        <taxon>Bdelloidea</taxon>
        <taxon>Philodinida</taxon>
        <taxon>Philodinidae</taxon>
        <taxon>Didymodactylos</taxon>
    </lineage>
</organism>
<evidence type="ECO:0000313" key="2">
    <source>
        <dbReference type="Proteomes" id="UP000681722"/>
    </source>
</evidence>
<name>A0A8S3A683_9BILA</name>